<evidence type="ECO:0000259" key="7">
    <source>
        <dbReference type="PROSITE" id="PS51777"/>
    </source>
</evidence>
<dbReference type="InterPro" id="IPR032486">
    <property type="entry name" value="JIP_LZII"/>
</dbReference>
<sequence length="1023" mass="112171">MTSGATIQTLDNNNDSAITTWDENSLESKLHKSANDSLYTLEFQFDGLDDDIGESLPADMSPPPMEDDSSKTVPAPVPDANTSSIYDELAMQDADFAGEVDDGVDVTGMSKEVENLILENTELMATKNALNIVKDDLIVKIDELGSEQEILREELTCLQSSKERLKKRVSELEEEVKKYKEELDKALKRASAQPDDEDDVPMAQRKRFTRVEMARVLMERNQYKERLMELQEAVRWAEMIRASREHPDMSQNPKKKTSMWNFFSNLFSSSNKPSKRPALPAATVKFTAPTAHVQPVGDPNKEQRDKYNLGEKAKAYDFMQDELLTEKMRKEREKERREQYKQVRAHVKKDDGRMQAYGWSLPSKLQTGTVKESSRVQVPVPVPVYCRPLFEKDTEMKLWCAAGVNVTSGKTKDGGSVVGASVFYSAPPGGSGDASLPKCTDDVERLDNELKEHEKNAAELAEEKLSSLVWLCSAAHNSSRIAVVDANNPGDVLESFHVTASHILCIASVPGATESDYPLNDDEIQCDTSSSTPTADPAPDGSTPTPEGEGEGTDTLGIIGGVTFVQCATGAPNTAECPQVSSTEIFTPADEVGQVEVTTNAESSENATDDVKVVKATGSPAPSGDEAVEMSEIRSLNSPSELVHDGITNVSADSQLLSEEVHKMSSLSATMWLGSQSGSLYVHSSVAQWKKCLHSVKLKDSVLCIIHLKGRVFVGLANGSVAVFRRDASGQWDLTNYHLIDLGKQNQSIRSMCIVANSVVWCACQNKIHIIHPKTLQLQKSFDVHPRKESQVRQMAWLADGVWISIRLDSTLRLYHAYTHKHLQDIDIEPYVSKMLGTGKLGFSFVRITSLLTSCKRLWIGTGNGVIISVPLSEANKQAVTMNSGSRPGGIVRVYNDVKTDSVTPGSFIPYCTMAQAQLSFHGHRDAVKFFVVVPGAEMKSLSGVTSDESVTEKGDQGKGDGVVSHLSKNMLVISGGEGYIDFRIGDVDDDGSQPEENVESGKSKGNRSHLIVWQVFSPTKSS</sequence>
<dbReference type="Gene3D" id="2.130.10.10">
    <property type="entry name" value="YVTN repeat-like/Quinoprotein amine dehydrogenase"/>
    <property type="match status" value="1"/>
</dbReference>
<feature type="domain" description="RH2" evidence="7">
    <location>
        <begin position="205"/>
        <end position="271"/>
    </location>
</feature>
<gene>
    <name evidence="8" type="ORF">NP493_361g02008</name>
</gene>
<evidence type="ECO:0000256" key="5">
    <source>
        <dbReference type="SAM" id="Coils"/>
    </source>
</evidence>
<feature type="region of interest" description="Disordered" evidence="6">
    <location>
        <begin position="516"/>
        <end position="555"/>
    </location>
</feature>
<organism evidence="8 9">
    <name type="scientific">Ridgeia piscesae</name>
    <name type="common">Tubeworm</name>
    <dbReference type="NCBI Taxonomy" id="27915"/>
    <lineage>
        <taxon>Eukaryota</taxon>
        <taxon>Metazoa</taxon>
        <taxon>Spiralia</taxon>
        <taxon>Lophotrochozoa</taxon>
        <taxon>Annelida</taxon>
        <taxon>Polychaeta</taxon>
        <taxon>Sedentaria</taxon>
        <taxon>Canalipalpata</taxon>
        <taxon>Sabellida</taxon>
        <taxon>Siboglinidae</taxon>
        <taxon>Ridgeia</taxon>
    </lineage>
</organism>
<evidence type="ECO:0000313" key="8">
    <source>
        <dbReference type="EMBL" id="KAK2182216.1"/>
    </source>
</evidence>
<keyword evidence="4 5" id="KW-0175">Coiled coil</keyword>
<keyword evidence="3" id="KW-0963">Cytoplasm</keyword>
<feature type="compositionally biased region" description="Acidic residues" evidence="6">
    <location>
        <begin position="988"/>
        <end position="999"/>
    </location>
</feature>
<dbReference type="GO" id="GO:0016192">
    <property type="term" value="P:vesicle-mediated transport"/>
    <property type="evidence" value="ECO:0007669"/>
    <property type="project" value="TreeGrafter"/>
</dbReference>
<reference evidence="8" key="1">
    <citation type="journal article" date="2023" name="Mol. Biol. Evol.">
        <title>Third-Generation Sequencing Reveals the Adaptive Role of the Epigenome in Three Deep-Sea Polychaetes.</title>
        <authorList>
            <person name="Perez M."/>
            <person name="Aroh O."/>
            <person name="Sun Y."/>
            <person name="Lan Y."/>
            <person name="Juniper S.K."/>
            <person name="Young C.R."/>
            <person name="Angers B."/>
            <person name="Qian P.Y."/>
        </authorList>
    </citation>
    <scope>NUCLEOTIDE SEQUENCE</scope>
    <source>
        <strain evidence="8">R07B-5</strain>
    </source>
</reference>
<dbReference type="FunFam" id="1.20.5.1000:FF:000001">
    <property type="entry name" value="C-Jun-amino-terminal kinase-interacting protein 3 isoform X2"/>
    <property type="match status" value="1"/>
</dbReference>
<dbReference type="InterPro" id="IPR015943">
    <property type="entry name" value="WD40/YVTN_repeat-like_dom_sf"/>
</dbReference>
<protein>
    <recommendedName>
        <fullName evidence="7">RH2 domain-containing protein</fullName>
    </recommendedName>
</protein>
<feature type="compositionally biased region" description="Low complexity" evidence="6">
    <location>
        <begin position="539"/>
        <end position="555"/>
    </location>
</feature>
<accession>A0AAD9NVD0</accession>
<dbReference type="Gene3D" id="1.20.5.1000">
    <property type="entry name" value="arf6 gtpase in complex with a specific effector, jip4"/>
    <property type="match status" value="1"/>
</dbReference>
<comment type="caution">
    <text evidence="8">The sequence shown here is derived from an EMBL/GenBank/DDBJ whole genome shotgun (WGS) entry which is preliminary data.</text>
</comment>
<evidence type="ECO:0000313" key="9">
    <source>
        <dbReference type="Proteomes" id="UP001209878"/>
    </source>
</evidence>
<dbReference type="GO" id="GO:0030159">
    <property type="term" value="F:signaling receptor complex adaptor activity"/>
    <property type="evidence" value="ECO:0007669"/>
    <property type="project" value="TreeGrafter"/>
</dbReference>
<name>A0AAD9NVD0_RIDPI</name>
<dbReference type="AlphaFoldDB" id="A0AAD9NVD0"/>
<evidence type="ECO:0000256" key="6">
    <source>
        <dbReference type="SAM" id="MobiDB-lite"/>
    </source>
</evidence>
<evidence type="ECO:0000256" key="3">
    <source>
        <dbReference type="ARBA" id="ARBA00022490"/>
    </source>
</evidence>
<keyword evidence="9" id="KW-1185">Reference proteome</keyword>
<feature type="region of interest" description="Disordered" evidence="6">
    <location>
        <begin position="985"/>
        <end position="1007"/>
    </location>
</feature>
<comment type="similarity">
    <text evidence="2">Belongs to the JIP scaffold family.</text>
</comment>
<dbReference type="InterPro" id="IPR036322">
    <property type="entry name" value="WD40_repeat_dom_sf"/>
</dbReference>
<dbReference type="Proteomes" id="UP001209878">
    <property type="component" value="Unassembled WGS sequence"/>
</dbReference>
<proteinExistence type="inferred from homology"/>
<dbReference type="GO" id="GO:0005078">
    <property type="term" value="F:MAP-kinase scaffold activity"/>
    <property type="evidence" value="ECO:0007669"/>
    <property type="project" value="InterPro"/>
</dbReference>
<evidence type="ECO:0000256" key="1">
    <source>
        <dbReference type="ARBA" id="ARBA00004496"/>
    </source>
</evidence>
<dbReference type="Pfam" id="PF16471">
    <property type="entry name" value="JIP_LZII"/>
    <property type="match status" value="1"/>
</dbReference>
<dbReference type="EMBL" id="JAODUO010000362">
    <property type="protein sequence ID" value="KAK2182216.1"/>
    <property type="molecule type" value="Genomic_DNA"/>
</dbReference>
<feature type="region of interest" description="Disordered" evidence="6">
    <location>
        <begin position="50"/>
        <end position="77"/>
    </location>
</feature>
<comment type="subcellular location">
    <subcellularLocation>
        <location evidence="1">Cytoplasm</location>
    </subcellularLocation>
</comment>
<feature type="coiled-coil region" evidence="5">
    <location>
        <begin position="134"/>
        <end position="189"/>
    </location>
</feature>
<dbReference type="GO" id="GO:0005737">
    <property type="term" value="C:cytoplasm"/>
    <property type="evidence" value="ECO:0007669"/>
    <property type="project" value="UniProtKB-SubCell"/>
</dbReference>
<evidence type="ECO:0000256" key="4">
    <source>
        <dbReference type="ARBA" id="ARBA00023054"/>
    </source>
</evidence>
<feature type="coiled-coil region" evidence="5">
    <location>
        <begin position="436"/>
        <end position="463"/>
    </location>
</feature>
<dbReference type="InterPro" id="IPR034744">
    <property type="entry name" value="RH2"/>
</dbReference>
<evidence type="ECO:0000256" key="2">
    <source>
        <dbReference type="ARBA" id="ARBA00009866"/>
    </source>
</evidence>
<dbReference type="PROSITE" id="PS51777">
    <property type="entry name" value="RH2"/>
    <property type="match status" value="1"/>
</dbReference>
<dbReference type="PANTHER" id="PTHR13886:SF4">
    <property type="entry name" value="JNK-INTERACTING PROTEIN 3"/>
    <property type="match status" value="1"/>
</dbReference>
<dbReference type="PANTHER" id="PTHR13886">
    <property type="entry name" value="JNK/SAPK-ASSOCIATED PROTEIN"/>
    <property type="match status" value="1"/>
</dbReference>
<dbReference type="Pfam" id="PF19056">
    <property type="entry name" value="WD40_2"/>
    <property type="match status" value="1"/>
</dbReference>
<dbReference type="GO" id="GO:0008432">
    <property type="term" value="F:JUN kinase binding"/>
    <property type="evidence" value="ECO:0007669"/>
    <property type="project" value="TreeGrafter"/>
</dbReference>
<dbReference type="InterPro" id="IPR039911">
    <property type="entry name" value="JIP3/JIP4"/>
</dbReference>
<dbReference type="GO" id="GO:0019894">
    <property type="term" value="F:kinesin binding"/>
    <property type="evidence" value="ECO:0007669"/>
    <property type="project" value="TreeGrafter"/>
</dbReference>
<dbReference type="SUPFAM" id="SSF50978">
    <property type="entry name" value="WD40 repeat-like"/>
    <property type="match status" value="1"/>
</dbReference>